<name>A0AAD7JCZ7_9AGAR</name>
<dbReference type="Proteomes" id="UP001215280">
    <property type="component" value="Unassembled WGS sequence"/>
</dbReference>
<organism evidence="1 2">
    <name type="scientific">Mycena maculata</name>
    <dbReference type="NCBI Taxonomy" id="230809"/>
    <lineage>
        <taxon>Eukaryota</taxon>
        <taxon>Fungi</taxon>
        <taxon>Dikarya</taxon>
        <taxon>Basidiomycota</taxon>
        <taxon>Agaricomycotina</taxon>
        <taxon>Agaricomycetes</taxon>
        <taxon>Agaricomycetidae</taxon>
        <taxon>Agaricales</taxon>
        <taxon>Marasmiineae</taxon>
        <taxon>Mycenaceae</taxon>
        <taxon>Mycena</taxon>
    </lineage>
</organism>
<dbReference type="EMBL" id="JARJLG010000043">
    <property type="protein sequence ID" value="KAJ7762298.1"/>
    <property type="molecule type" value="Genomic_DNA"/>
</dbReference>
<keyword evidence="2" id="KW-1185">Reference proteome</keyword>
<protein>
    <submittedName>
        <fullName evidence="1">Uncharacterized protein</fullName>
    </submittedName>
</protein>
<comment type="caution">
    <text evidence="1">The sequence shown here is derived from an EMBL/GenBank/DDBJ whole genome shotgun (WGS) entry which is preliminary data.</text>
</comment>
<proteinExistence type="predicted"/>
<dbReference type="AlphaFoldDB" id="A0AAD7JCZ7"/>
<sequence length="287" mass="32115">MILNTPNCLKRHTWSTEAEDKLQQSTSPRSEPVLSLSAVDIATVRGLRDFWRNSSSIIGVGISRMPKKSLPSLKCSAMETIAVGDDIGDAVRIPCLEKSGVPKGLIRHFRHCPKQPEGQATTFGRRPWARNKMKIEVVSAGLQANCVHDALHPRQRTRSRMILQSCLAGNLRLQIFVYSVQFQSAISAAVVHMYRVYVSSHIEERSSRVVNMVVRDRDAGMYTSGCNPTFITFSFLHVSSPEDTSILSALPEWGLIFDIFIEKVNGGPVDKLKPQNVFINRFIYGWA</sequence>
<gene>
    <name evidence="1" type="ORF">DFH07DRAFT_771088</name>
</gene>
<evidence type="ECO:0000313" key="1">
    <source>
        <dbReference type="EMBL" id="KAJ7762298.1"/>
    </source>
</evidence>
<reference evidence="1" key="1">
    <citation type="submission" date="2023-03" db="EMBL/GenBank/DDBJ databases">
        <title>Massive genome expansion in bonnet fungi (Mycena s.s.) driven by repeated elements and novel gene families across ecological guilds.</title>
        <authorList>
            <consortium name="Lawrence Berkeley National Laboratory"/>
            <person name="Harder C.B."/>
            <person name="Miyauchi S."/>
            <person name="Viragh M."/>
            <person name="Kuo A."/>
            <person name="Thoen E."/>
            <person name="Andreopoulos B."/>
            <person name="Lu D."/>
            <person name="Skrede I."/>
            <person name="Drula E."/>
            <person name="Henrissat B."/>
            <person name="Morin E."/>
            <person name="Kohler A."/>
            <person name="Barry K."/>
            <person name="LaButti K."/>
            <person name="Morin E."/>
            <person name="Salamov A."/>
            <person name="Lipzen A."/>
            <person name="Mereny Z."/>
            <person name="Hegedus B."/>
            <person name="Baldrian P."/>
            <person name="Stursova M."/>
            <person name="Weitz H."/>
            <person name="Taylor A."/>
            <person name="Grigoriev I.V."/>
            <person name="Nagy L.G."/>
            <person name="Martin F."/>
            <person name="Kauserud H."/>
        </authorList>
    </citation>
    <scope>NUCLEOTIDE SEQUENCE</scope>
    <source>
        <strain evidence="1">CBHHK188m</strain>
    </source>
</reference>
<accession>A0AAD7JCZ7</accession>
<evidence type="ECO:0000313" key="2">
    <source>
        <dbReference type="Proteomes" id="UP001215280"/>
    </source>
</evidence>